<accession>A0A934U361</accession>
<feature type="domain" description="N,N-dimethylformamidase alpha subunit" evidence="1">
    <location>
        <begin position="16"/>
        <end position="117"/>
    </location>
</feature>
<comment type="caution">
    <text evidence="2">The sequence shown here is derived from an EMBL/GenBank/DDBJ whole genome shotgun (WGS) entry which is preliminary data.</text>
</comment>
<proteinExistence type="predicted"/>
<dbReference type="RefSeq" id="WP_199704201.1">
    <property type="nucleotide sequence ID" value="NZ_JAEMNV010000003.1"/>
</dbReference>
<dbReference type="AlphaFoldDB" id="A0A934U361"/>
<evidence type="ECO:0000313" key="2">
    <source>
        <dbReference type="EMBL" id="MBJ8339450.1"/>
    </source>
</evidence>
<evidence type="ECO:0000313" key="3">
    <source>
        <dbReference type="Proteomes" id="UP000655868"/>
    </source>
</evidence>
<dbReference type="Pfam" id="PF26354">
    <property type="entry name" value="DMF_alpha"/>
    <property type="match status" value="1"/>
</dbReference>
<sequence length="121" mass="13352">MSSTTARTASDRTGELAHLHARRIRDRIAALYTETVAEELDTNPFGPHTDRTTRVLRYLRSLPITGKDILLARGADGPWAIGRIVIGAPGNLLIEGESFDDYVAAARAVLRRRHAQFVSND</sequence>
<keyword evidence="3" id="KW-1185">Reference proteome</keyword>
<evidence type="ECO:0000259" key="1">
    <source>
        <dbReference type="Pfam" id="PF26354"/>
    </source>
</evidence>
<name>A0A934U361_9NOCA</name>
<gene>
    <name evidence="2" type="ORF">JGU71_11180</name>
</gene>
<protein>
    <recommendedName>
        <fullName evidence="1">N,N-dimethylformamidase alpha subunit domain-containing protein</fullName>
    </recommendedName>
</protein>
<dbReference type="Proteomes" id="UP000655868">
    <property type="component" value="Unassembled WGS sequence"/>
</dbReference>
<dbReference type="EMBL" id="JAEMNV010000003">
    <property type="protein sequence ID" value="MBJ8339450.1"/>
    <property type="molecule type" value="Genomic_DNA"/>
</dbReference>
<reference evidence="2" key="1">
    <citation type="submission" date="2020-12" db="EMBL/GenBank/DDBJ databases">
        <title>Antrihabitans popcorni sp. nov. and Antrihabitans auranticaus sp. nov., isolated from a larva cave.</title>
        <authorList>
            <person name="Lee S.D."/>
            <person name="Kim I.S."/>
        </authorList>
    </citation>
    <scope>NUCLEOTIDE SEQUENCE</scope>
    <source>
        <strain evidence="2">YC3-6</strain>
    </source>
</reference>
<organism evidence="2 3">
    <name type="scientific">Antrihabitans stalagmiti</name>
    <dbReference type="NCBI Taxonomy" id="2799499"/>
    <lineage>
        <taxon>Bacteria</taxon>
        <taxon>Bacillati</taxon>
        <taxon>Actinomycetota</taxon>
        <taxon>Actinomycetes</taxon>
        <taxon>Mycobacteriales</taxon>
        <taxon>Nocardiaceae</taxon>
        <taxon>Antrihabitans</taxon>
    </lineage>
</organism>
<dbReference type="InterPro" id="IPR058713">
    <property type="entry name" value="DMF_alpha_dom"/>
</dbReference>